<dbReference type="EMBL" id="WHLY01000002">
    <property type="protein sequence ID" value="MPR36259.1"/>
    <property type="molecule type" value="Genomic_DNA"/>
</dbReference>
<feature type="transmembrane region" description="Helical" evidence="6">
    <location>
        <begin position="183"/>
        <end position="203"/>
    </location>
</feature>
<feature type="transmembrane region" description="Helical" evidence="6">
    <location>
        <begin position="13"/>
        <end position="30"/>
    </location>
</feature>
<dbReference type="GO" id="GO:0005886">
    <property type="term" value="C:plasma membrane"/>
    <property type="evidence" value="ECO:0007669"/>
    <property type="project" value="UniProtKB-SubCell"/>
</dbReference>
<evidence type="ECO:0000256" key="4">
    <source>
        <dbReference type="ARBA" id="ARBA00022989"/>
    </source>
</evidence>
<dbReference type="InterPro" id="IPR019108">
    <property type="entry name" value="Caa3_assmbl_CtaG-rel"/>
</dbReference>
<dbReference type="Proteomes" id="UP000479293">
    <property type="component" value="Unassembled WGS sequence"/>
</dbReference>
<evidence type="ECO:0000256" key="6">
    <source>
        <dbReference type="SAM" id="Phobius"/>
    </source>
</evidence>
<evidence type="ECO:0000256" key="3">
    <source>
        <dbReference type="ARBA" id="ARBA00022692"/>
    </source>
</evidence>
<keyword evidence="5 6" id="KW-0472">Membrane</keyword>
<comment type="caution">
    <text evidence="7">The sequence shown here is derived from an EMBL/GenBank/DDBJ whole genome shotgun (WGS) entry which is preliminary data.</text>
</comment>
<evidence type="ECO:0000256" key="1">
    <source>
        <dbReference type="ARBA" id="ARBA00004651"/>
    </source>
</evidence>
<evidence type="ECO:0000256" key="2">
    <source>
        <dbReference type="ARBA" id="ARBA00022475"/>
    </source>
</evidence>
<feature type="transmembrane region" description="Helical" evidence="6">
    <location>
        <begin position="146"/>
        <end position="171"/>
    </location>
</feature>
<keyword evidence="2" id="KW-1003">Cell membrane</keyword>
<feature type="transmembrane region" description="Helical" evidence="6">
    <location>
        <begin position="107"/>
        <end position="126"/>
    </location>
</feature>
<proteinExistence type="predicted"/>
<keyword evidence="3 6" id="KW-0812">Transmembrane</keyword>
<organism evidence="7 8">
    <name type="scientific">Salmonirosea aquatica</name>
    <dbReference type="NCBI Taxonomy" id="2654236"/>
    <lineage>
        <taxon>Bacteria</taxon>
        <taxon>Pseudomonadati</taxon>
        <taxon>Bacteroidota</taxon>
        <taxon>Cytophagia</taxon>
        <taxon>Cytophagales</taxon>
        <taxon>Spirosomataceae</taxon>
        <taxon>Salmonirosea</taxon>
    </lineage>
</organism>
<feature type="transmembrane region" description="Helical" evidence="6">
    <location>
        <begin position="242"/>
        <end position="260"/>
    </location>
</feature>
<reference evidence="7 8" key="1">
    <citation type="submission" date="2019-10" db="EMBL/GenBank/DDBJ databases">
        <title>Draft Genome Sequence of Cytophagaceae sp. SJW1-29.</title>
        <authorList>
            <person name="Choi A."/>
        </authorList>
    </citation>
    <scope>NUCLEOTIDE SEQUENCE [LARGE SCALE GENOMIC DNA]</scope>
    <source>
        <strain evidence="7 8">SJW1-29</strain>
    </source>
</reference>
<dbReference type="RefSeq" id="WP_152764004.1">
    <property type="nucleotide sequence ID" value="NZ_WHLY01000002.1"/>
</dbReference>
<feature type="transmembrane region" description="Helical" evidence="6">
    <location>
        <begin position="42"/>
        <end position="62"/>
    </location>
</feature>
<evidence type="ECO:0000256" key="5">
    <source>
        <dbReference type="ARBA" id="ARBA00023136"/>
    </source>
</evidence>
<accession>A0A7C9BUK3</accession>
<keyword evidence="4 6" id="KW-1133">Transmembrane helix</keyword>
<feature type="transmembrane region" description="Helical" evidence="6">
    <location>
        <begin position="74"/>
        <end position="95"/>
    </location>
</feature>
<evidence type="ECO:0000313" key="7">
    <source>
        <dbReference type="EMBL" id="MPR36259.1"/>
    </source>
</evidence>
<comment type="subcellular location">
    <subcellularLocation>
        <location evidence="1">Cell membrane</location>
        <topology evidence="1">Multi-pass membrane protein</topology>
    </subcellularLocation>
</comment>
<dbReference type="AlphaFoldDB" id="A0A7C9BUK3"/>
<evidence type="ECO:0008006" key="9">
    <source>
        <dbReference type="Google" id="ProtNLM"/>
    </source>
</evidence>
<dbReference type="Pfam" id="PF09678">
    <property type="entry name" value="Caa3_CtaG"/>
    <property type="match status" value="2"/>
</dbReference>
<sequence>MNTEQLLTETWDFSPGLLLSIVSMGALYGYRINFRFTRQSVWFLAGLALLLLTLASPLHFLGEGYLFSAHMAQHMLLLLVVPPLLLAGIPAEIFGKNFKAKFKIPPALCWVLGVAIMWFWHIPTIFNATMPTNSGIPICGIDAGPFAGLLHGAQTGTLLVAGLFFCWPILSPLPSHRLPDLKGIAYLFLACIGCSLLGLGITFSSHQLYSAYGSPIDPTGAMHLVRQTWGITPAADQQIGGLLMWVPGCFIYVSAALFLLGRWFGEENYKIGLSD</sequence>
<gene>
    <name evidence="7" type="ORF">GBK04_23665</name>
</gene>
<name>A0A7C9BUK3_9BACT</name>
<keyword evidence="8" id="KW-1185">Reference proteome</keyword>
<protein>
    <recommendedName>
        <fullName evidence="9">Cytochrome c oxidase assembly protein</fullName>
    </recommendedName>
</protein>
<evidence type="ECO:0000313" key="8">
    <source>
        <dbReference type="Proteomes" id="UP000479293"/>
    </source>
</evidence>